<dbReference type="OrthoDB" id="2150324at2759"/>
<feature type="transmembrane region" description="Helical" evidence="8">
    <location>
        <begin position="880"/>
        <end position="898"/>
    </location>
</feature>
<feature type="transmembrane region" description="Helical" evidence="8">
    <location>
        <begin position="1041"/>
        <end position="1060"/>
    </location>
</feature>
<proteinExistence type="inferred from homology"/>
<feature type="domain" description="CSC1/OSCA1-like N-terminal transmembrane" evidence="10">
    <location>
        <begin position="92"/>
        <end position="202"/>
    </location>
</feature>
<dbReference type="GO" id="GO:0005227">
    <property type="term" value="F:calcium-activated cation channel activity"/>
    <property type="evidence" value="ECO:0007669"/>
    <property type="project" value="InterPro"/>
</dbReference>
<organism evidence="11 12">
    <name type="scientific">Fistulifera solaris</name>
    <name type="common">Oleaginous diatom</name>
    <dbReference type="NCBI Taxonomy" id="1519565"/>
    <lineage>
        <taxon>Eukaryota</taxon>
        <taxon>Sar</taxon>
        <taxon>Stramenopiles</taxon>
        <taxon>Ochrophyta</taxon>
        <taxon>Bacillariophyta</taxon>
        <taxon>Bacillariophyceae</taxon>
        <taxon>Bacillariophycidae</taxon>
        <taxon>Naviculales</taxon>
        <taxon>Naviculaceae</taxon>
        <taxon>Fistulifera</taxon>
    </lineage>
</organism>
<dbReference type="InterPro" id="IPR003864">
    <property type="entry name" value="CSC1/OSCA1-like_7TM"/>
</dbReference>
<dbReference type="Pfam" id="PF02714">
    <property type="entry name" value="RSN1_7TM"/>
    <property type="match status" value="1"/>
</dbReference>
<dbReference type="PANTHER" id="PTHR13018:SF5">
    <property type="entry name" value="RE44586P"/>
    <property type="match status" value="1"/>
</dbReference>
<keyword evidence="4 8" id="KW-0812">Transmembrane</keyword>
<evidence type="ECO:0000259" key="9">
    <source>
        <dbReference type="Pfam" id="PF02714"/>
    </source>
</evidence>
<comment type="caution">
    <text evidence="11">The sequence shown here is derived from an EMBL/GenBank/DDBJ whole genome shotgun (WGS) entry which is preliminary data.</text>
</comment>
<evidence type="ECO:0000256" key="3">
    <source>
        <dbReference type="ARBA" id="ARBA00022448"/>
    </source>
</evidence>
<name>A0A1Z5JRC1_FISSO</name>
<reference evidence="11 12" key="1">
    <citation type="journal article" date="2015" name="Plant Cell">
        <title>Oil accumulation by the oleaginous diatom Fistulifera solaris as revealed by the genome and transcriptome.</title>
        <authorList>
            <person name="Tanaka T."/>
            <person name="Maeda Y."/>
            <person name="Veluchamy A."/>
            <person name="Tanaka M."/>
            <person name="Abida H."/>
            <person name="Marechal E."/>
            <person name="Bowler C."/>
            <person name="Muto M."/>
            <person name="Sunaga Y."/>
            <person name="Tanaka M."/>
            <person name="Yoshino T."/>
            <person name="Taniguchi T."/>
            <person name="Fukuda Y."/>
            <person name="Nemoto M."/>
            <person name="Matsumoto M."/>
            <person name="Wong P.S."/>
            <person name="Aburatani S."/>
            <person name="Fujibuchi W."/>
        </authorList>
    </citation>
    <scope>NUCLEOTIDE SEQUENCE [LARGE SCALE GENOMIC DNA]</scope>
    <source>
        <strain evidence="11 12">JPCC DA0580</strain>
    </source>
</reference>
<feature type="transmembrane region" description="Helical" evidence="8">
    <location>
        <begin position="1066"/>
        <end position="1083"/>
    </location>
</feature>
<evidence type="ECO:0000256" key="2">
    <source>
        <dbReference type="ARBA" id="ARBA00007779"/>
    </source>
</evidence>
<dbReference type="EMBL" id="BDSP01000103">
    <property type="protein sequence ID" value="GAX16318.1"/>
    <property type="molecule type" value="Genomic_DNA"/>
</dbReference>
<dbReference type="AlphaFoldDB" id="A0A1Z5JRC1"/>
<dbReference type="InterPro" id="IPR045122">
    <property type="entry name" value="Csc1-like"/>
</dbReference>
<feature type="transmembrane region" description="Helical" evidence="8">
    <location>
        <begin position="6"/>
        <end position="29"/>
    </location>
</feature>
<feature type="region of interest" description="Disordered" evidence="7">
    <location>
        <begin position="1159"/>
        <end position="1182"/>
    </location>
</feature>
<protein>
    <recommendedName>
        <fullName evidence="13">CSC1/OSCA1-like 7TM region domain-containing protein</fullName>
    </recommendedName>
</protein>
<keyword evidence="6 8" id="KW-0472">Membrane</keyword>
<dbReference type="InterPro" id="IPR032880">
    <property type="entry name" value="CSC1/OSCA1-like_N"/>
</dbReference>
<evidence type="ECO:0000256" key="7">
    <source>
        <dbReference type="SAM" id="MobiDB-lite"/>
    </source>
</evidence>
<evidence type="ECO:0008006" key="13">
    <source>
        <dbReference type="Google" id="ProtNLM"/>
    </source>
</evidence>
<evidence type="ECO:0000313" key="12">
    <source>
        <dbReference type="Proteomes" id="UP000198406"/>
    </source>
</evidence>
<dbReference type="Proteomes" id="UP000198406">
    <property type="component" value="Unassembled WGS sequence"/>
</dbReference>
<feature type="region of interest" description="Disordered" evidence="7">
    <location>
        <begin position="394"/>
        <end position="426"/>
    </location>
</feature>
<feature type="domain" description="CSC1/OSCA1-like 7TM region" evidence="9">
    <location>
        <begin position="788"/>
        <end position="1059"/>
    </location>
</feature>
<feature type="transmembrane region" description="Helical" evidence="8">
    <location>
        <begin position="787"/>
        <end position="812"/>
    </location>
</feature>
<dbReference type="GO" id="GO:0005886">
    <property type="term" value="C:plasma membrane"/>
    <property type="evidence" value="ECO:0007669"/>
    <property type="project" value="TreeGrafter"/>
</dbReference>
<evidence type="ECO:0000259" key="10">
    <source>
        <dbReference type="Pfam" id="PF13967"/>
    </source>
</evidence>
<evidence type="ECO:0000256" key="4">
    <source>
        <dbReference type="ARBA" id="ARBA00022692"/>
    </source>
</evidence>
<keyword evidence="12" id="KW-1185">Reference proteome</keyword>
<keyword evidence="3" id="KW-0813">Transport</keyword>
<sequence length="1266" mass="141851">MTTLSSLGFTMVGAGGMGAIAVTLFGFAVKRRSPFIAPRATARPASVIYRGERNPWTGWIPETMNWTYHEMLQGVAGTGTRKQGEHGRLLNVTLDGIVVLRFHALCMRVALFATVLFLFILLPLYATAGCADAPQWKGCAGTNGTFTDYERLTMANIPSVFTPTYSNKTTGTPDVTSVRARLFTVVLVFWAVVIYTCWQLRQEWREILAMRRVYYLEHDVWGARQEELKETLLYKSTEPVHHRSNKSSSTHCDQDEPHLIHRDPWIPHPEPRETVPNVALYSLLVGCLPSLPDHLSKQQALQAEQDQQQPSSLLDWQLEMAVTFFDHCIPNNPGFSSSVAAVTIMPSPQLLSKAWRKWYTAAAKLRRLRFIRDVIAQRRKYEIAMHAREEADIERGDRSDDRGIEQAKDAVYDRDEQCDGNDDLGIDSEDTFSLPFDLYGDDPSNPNAGIYQDPTRYKDYYRAVLGILDENDDVYEFLKFGPEQAAVYSREFAQAAAPCCPRGCFESYIRDSMSIDELVDLEQDLAEQVHAANLELKRARQKAAALQIPGNSPSQQAALIQSSSVSLPTLNLEGSRHFQDTIFRKSERRSKPAWDYFVSRDNTLESKLYQKRKEKSQAEFTPNYKSSAALRIETIPSVESAVSQEQQDVSTSEWDQVVALLQEQQQSVRSGSGSMRLPDGRWQWPSWKTLWGATRKTPAKAWRTNKAVVESLSRDSTYAVVTFTSRQAAIAARHCLTDGRAANRWLTLKELPIPPLADAPSCNIMACRNCCRPLALGANERQKNIRLMIALAVLAVIYTLYTIPLTAASEFFSPSQLNMLFPELKDLSDQYGWHLSGLLSGLISAIVYTTFFALCPLLFKAIANFGSKATSVAGAEFRALQYYWWFMVLTAFSGQILAKMTLSAFNEGLNVGSDLQSIVRDISQTIPSKVAPVWLNWILFRMLAVLPFQYLLQVNTFLFSFFRMHCCARMVMGGGPGCTMPYRIYVDSGVVFMCIYALGPAVPLVAPAAFVYFFVCQPLLRRNLIYVYRPKYDGGGLRWPFLFDMIISSMMLGSILLAGQMGLKEGLVPAGLAASTMFPILLFQRDMQKSYLRAFQDAALLQTSLLDGWNATQTSSMSEREEFRRFLVDAHKAAYVPVCLAATDTDDFLTAEPALVVPLETDSDAPMPKATPPASSPSENSILFSPDSASVDLLEFRSNSLQRRSSQQFGATLRRMPLMASTQQSSFAESTPRHSSSSQLSNRPRMSSFSLPKPVESSFKKPLKSV</sequence>
<comment type="subcellular location">
    <subcellularLocation>
        <location evidence="1">Membrane</location>
        <topology evidence="1">Multi-pass membrane protein</topology>
    </subcellularLocation>
</comment>
<dbReference type="PANTHER" id="PTHR13018">
    <property type="entry name" value="PROBABLE MEMBRANE PROTEIN DUF221-RELATED"/>
    <property type="match status" value="1"/>
</dbReference>
<feature type="transmembrane region" description="Helical" evidence="8">
    <location>
        <begin position="938"/>
        <end position="962"/>
    </location>
</feature>
<evidence type="ECO:0000313" key="11">
    <source>
        <dbReference type="EMBL" id="GAX16318.1"/>
    </source>
</evidence>
<comment type="similarity">
    <text evidence="2">Belongs to the CSC1 (TC 1.A.17) family.</text>
</comment>
<feature type="transmembrane region" description="Helical" evidence="8">
    <location>
        <begin position="832"/>
        <end position="859"/>
    </location>
</feature>
<feature type="transmembrane region" description="Helical" evidence="8">
    <location>
        <begin position="180"/>
        <end position="198"/>
    </location>
</feature>
<evidence type="ECO:0000256" key="1">
    <source>
        <dbReference type="ARBA" id="ARBA00004141"/>
    </source>
</evidence>
<feature type="transmembrane region" description="Helical" evidence="8">
    <location>
        <begin position="109"/>
        <end position="128"/>
    </location>
</feature>
<evidence type="ECO:0000256" key="6">
    <source>
        <dbReference type="ARBA" id="ARBA00023136"/>
    </source>
</evidence>
<evidence type="ECO:0000256" key="8">
    <source>
        <dbReference type="SAM" id="Phobius"/>
    </source>
</evidence>
<feature type="compositionally biased region" description="Polar residues" evidence="7">
    <location>
        <begin position="1220"/>
        <end position="1250"/>
    </location>
</feature>
<accession>A0A1Z5JRC1</accession>
<keyword evidence="5 8" id="KW-1133">Transmembrane helix</keyword>
<feature type="compositionally biased region" description="Basic and acidic residues" evidence="7">
    <location>
        <begin position="394"/>
        <end position="417"/>
    </location>
</feature>
<gene>
    <name evidence="11" type="ORF">FisN_35Hh018</name>
</gene>
<dbReference type="Pfam" id="PF13967">
    <property type="entry name" value="RSN1_TM"/>
    <property type="match status" value="1"/>
</dbReference>
<dbReference type="InParanoid" id="A0A1Z5JRC1"/>
<evidence type="ECO:0000256" key="5">
    <source>
        <dbReference type="ARBA" id="ARBA00022989"/>
    </source>
</evidence>
<feature type="region of interest" description="Disordered" evidence="7">
    <location>
        <begin position="1220"/>
        <end position="1266"/>
    </location>
</feature>